<dbReference type="SUPFAM" id="SSF46689">
    <property type="entry name" value="Homeodomain-like"/>
    <property type="match status" value="1"/>
</dbReference>
<proteinExistence type="predicted"/>
<dbReference type="InterPro" id="IPR036271">
    <property type="entry name" value="Tet_transcr_reg_TetR-rel_C_sf"/>
</dbReference>
<keyword evidence="5" id="KW-1185">Reference proteome</keyword>
<dbReference type="Gene3D" id="1.10.357.10">
    <property type="entry name" value="Tetracycline Repressor, domain 2"/>
    <property type="match status" value="1"/>
</dbReference>
<dbReference type="Pfam" id="PF00440">
    <property type="entry name" value="TetR_N"/>
    <property type="match status" value="1"/>
</dbReference>
<dbReference type="Proteomes" id="UP000533637">
    <property type="component" value="Unassembled WGS sequence"/>
</dbReference>
<dbReference type="PRINTS" id="PR00455">
    <property type="entry name" value="HTHTETR"/>
</dbReference>
<protein>
    <submittedName>
        <fullName evidence="4">AcrR family transcriptional regulator</fullName>
    </submittedName>
</protein>
<organism evidence="4 5">
    <name type="scientific">Parabacteroides faecis</name>
    <dbReference type="NCBI Taxonomy" id="1217282"/>
    <lineage>
        <taxon>Bacteria</taxon>
        <taxon>Pseudomonadati</taxon>
        <taxon>Bacteroidota</taxon>
        <taxon>Bacteroidia</taxon>
        <taxon>Bacteroidales</taxon>
        <taxon>Tannerellaceae</taxon>
        <taxon>Parabacteroides</taxon>
    </lineage>
</organism>
<reference evidence="4 5" key="1">
    <citation type="submission" date="2020-08" db="EMBL/GenBank/DDBJ databases">
        <title>Genomic Encyclopedia of Type Strains, Phase IV (KMG-IV): sequencing the most valuable type-strain genomes for metagenomic binning, comparative biology and taxonomic classification.</title>
        <authorList>
            <person name="Goeker M."/>
        </authorList>
    </citation>
    <scope>NUCLEOTIDE SEQUENCE [LARGE SCALE GENOMIC DNA]</scope>
    <source>
        <strain evidence="4 5">DSM 102983</strain>
    </source>
</reference>
<dbReference type="RefSeq" id="WP_122373343.1">
    <property type="nucleotide sequence ID" value="NZ_BMPB01000023.1"/>
</dbReference>
<sequence>MVKKNSTSDVSDRILDVARDLFIKNGYTGTSVRDIAAASGTNVAHINYYFESKYNLFEIIFDEAFDILFKRVSATLTSDMPFYDMVEAWITTYYEILSEYPQIPIFILNEVNQSPDTLIKKLVERNPLAIFTRLSERMAEEVKKGTIKDIPVIDLGLNILSLCVFPFMFKGLAIRIADRSETEYNEILAEHKKRVIDLIFSGLKP</sequence>
<evidence type="ECO:0000256" key="2">
    <source>
        <dbReference type="PROSITE-ProRule" id="PRU00335"/>
    </source>
</evidence>
<keyword evidence="1 2" id="KW-0238">DNA-binding</keyword>
<name>A0ABR6KUY2_9BACT</name>
<comment type="caution">
    <text evidence="4">The sequence shown here is derived from an EMBL/GenBank/DDBJ whole genome shotgun (WGS) entry which is preliminary data.</text>
</comment>
<evidence type="ECO:0000313" key="4">
    <source>
        <dbReference type="EMBL" id="MBB4625223.1"/>
    </source>
</evidence>
<accession>A0ABR6KUY2</accession>
<dbReference type="EMBL" id="JACHOC010000015">
    <property type="protein sequence ID" value="MBB4625223.1"/>
    <property type="molecule type" value="Genomic_DNA"/>
</dbReference>
<dbReference type="PANTHER" id="PTHR30328:SF54">
    <property type="entry name" value="HTH-TYPE TRANSCRIPTIONAL REPRESSOR SCO4008"/>
    <property type="match status" value="1"/>
</dbReference>
<dbReference type="SUPFAM" id="SSF48498">
    <property type="entry name" value="Tetracyclin repressor-like, C-terminal domain"/>
    <property type="match status" value="1"/>
</dbReference>
<evidence type="ECO:0000259" key="3">
    <source>
        <dbReference type="PROSITE" id="PS50977"/>
    </source>
</evidence>
<feature type="DNA-binding region" description="H-T-H motif" evidence="2">
    <location>
        <begin position="31"/>
        <end position="50"/>
    </location>
</feature>
<dbReference type="InterPro" id="IPR009057">
    <property type="entry name" value="Homeodomain-like_sf"/>
</dbReference>
<dbReference type="InterPro" id="IPR001647">
    <property type="entry name" value="HTH_TetR"/>
</dbReference>
<dbReference type="InterPro" id="IPR050109">
    <property type="entry name" value="HTH-type_TetR-like_transc_reg"/>
</dbReference>
<dbReference type="PANTHER" id="PTHR30328">
    <property type="entry name" value="TRANSCRIPTIONAL REPRESSOR"/>
    <property type="match status" value="1"/>
</dbReference>
<evidence type="ECO:0000256" key="1">
    <source>
        <dbReference type="ARBA" id="ARBA00023125"/>
    </source>
</evidence>
<gene>
    <name evidence="4" type="ORF">GGQ57_005175</name>
</gene>
<evidence type="ECO:0000313" key="5">
    <source>
        <dbReference type="Proteomes" id="UP000533637"/>
    </source>
</evidence>
<feature type="domain" description="HTH tetR-type" evidence="3">
    <location>
        <begin position="8"/>
        <end position="68"/>
    </location>
</feature>
<dbReference type="PROSITE" id="PS50977">
    <property type="entry name" value="HTH_TETR_2"/>
    <property type="match status" value="1"/>
</dbReference>